<feature type="chain" id="PRO_5046912928" evidence="3">
    <location>
        <begin position="22"/>
        <end position="515"/>
    </location>
</feature>
<dbReference type="InterPro" id="IPR000757">
    <property type="entry name" value="Beta-glucanase-like"/>
</dbReference>
<dbReference type="InterPro" id="IPR026444">
    <property type="entry name" value="Secre_tail"/>
</dbReference>
<dbReference type="RefSeq" id="WP_380291265.1">
    <property type="nucleotide sequence ID" value="NZ_JBHULY010000016.1"/>
</dbReference>
<comment type="similarity">
    <text evidence="1">Belongs to the glycosyl hydrolase 16 family.</text>
</comment>
<dbReference type="InterPro" id="IPR013320">
    <property type="entry name" value="ConA-like_dom_sf"/>
</dbReference>
<feature type="domain" description="GH16" evidence="4">
    <location>
        <begin position="185"/>
        <end position="435"/>
    </location>
</feature>
<dbReference type="SUPFAM" id="SSF49899">
    <property type="entry name" value="Concanavalin A-like lectins/glucanases"/>
    <property type="match status" value="1"/>
</dbReference>
<dbReference type="InterPro" id="IPR050546">
    <property type="entry name" value="Glycosyl_Hydrlase_16"/>
</dbReference>
<dbReference type="EMBL" id="JBHULY010000016">
    <property type="protein sequence ID" value="MFD2726381.1"/>
    <property type="molecule type" value="Genomic_DNA"/>
</dbReference>
<accession>A0ABW5TE75</accession>
<dbReference type="NCBIfam" id="TIGR04183">
    <property type="entry name" value="Por_Secre_tail"/>
    <property type="match status" value="1"/>
</dbReference>
<dbReference type="Gene3D" id="2.60.120.260">
    <property type="entry name" value="Galactose-binding domain-like"/>
    <property type="match status" value="1"/>
</dbReference>
<feature type="signal peptide" evidence="3">
    <location>
        <begin position="1"/>
        <end position="21"/>
    </location>
</feature>
<dbReference type="CDD" id="cd08023">
    <property type="entry name" value="GH16_laminarinase_like"/>
    <property type="match status" value="1"/>
</dbReference>
<dbReference type="Pfam" id="PF18962">
    <property type="entry name" value="Por_Secre_tail"/>
    <property type="match status" value="1"/>
</dbReference>
<proteinExistence type="inferred from homology"/>
<gene>
    <name evidence="5" type="ORF">ACFSR8_09155</name>
</gene>
<sequence length="515" mass="57267">MKKKYYFPYLVLFICLQLSFAQQTPINFSDSSHAFNSWGGSSFSIIPDPDGSNNDVGNFFRNTSPLEQGNYIDLSRPIDLDVEDEITLRFYADDPLTHTIIVKLENGTNPSIEVSQTLSSEKTWTNLTFDFSTVAGTGQYSRITIRIDDGSTTPGAFQIDDINDGNVVTDPNALDVIYSDLVWSDEFDSGSSPEVIDGSKWHHQTIGPNGGQWFNFEEQHYTDRINNSFMVNGNLHIVARKETFTNQGVTLDYTSARLNSKFAFTYGRVDVRAQLPAGTDGTWPAIWTLGKNITETGAYWQIQGFGTTPWPDCGEIDIMEHGLHDATNETSVAIHTPSSNGNTVNTDKQVLSDVTTNFHVYSVNWSPNQITFLVDGVGFYTYNPAVKDASTWPFDLDQYLILNVAMGGISGAIDPSFTQSAMVIDYVRVYQNNGLSIDENDTNLFKVYPNPSETKINIQGNSNIDSIELFDTYGKLIKRQRNVISALDVSDVASGLYLLSIRSGSKTEIKKVLVQ</sequence>
<keyword evidence="2 3" id="KW-0732">Signal</keyword>
<dbReference type="Gene3D" id="2.60.120.200">
    <property type="match status" value="1"/>
</dbReference>
<dbReference type="PANTHER" id="PTHR10963:SF55">
    <property type="entry name" value="GLYCOSIDE HYDROLASE FAMILY 16 PROTEIN"/>
    <property type="match status" value="1"/>
</dbReference>
<evidence type="ECO:0000256" key="3">
    <source>
        <dbReference type="SAM" id="SignalP"/>
    </source>
</evidence>
<dbReference type="PROSITE" id="PS51762">
    <property type="entry name" value="GH16_2"/>
    <property type="match status" value="1"/>
</dbReference>
<dbReference type="PANTHER" id="PTHR10963">
    <property type="entry name" value="GLYCOSYL HYDROLASE-RELATED"/>
    <property type="match status" value="1"/>
</dbReference>
<comment type="caution">
    <text evidence="5">The sequence shown here is derived from an EMBL/GenBank/DDBJ whole genome shotgun (WGS) entry which is preliminary data.</text>
</comment>
<dbReference type="Pfam" id="PF00722">
    <property type="entry name" value="Glyco_hydro_16"/>
    <property type="match status" value="1"/>
</dbReference>
<organism evidence="5 6">
    <name type="scientific">Hyunsoonleella rubra</name>
    <dbReference type="NCBI Taxonomy" id="1737062"/>
    <lineage>
        <taxon>Bacteria</taxon>
        <taxon>Pseudomonadati</taxon>
        <taxon>Bacteroidota</taxon>
        <taxon>Flavobacteriia</taxon>
        <taxon>Flavobacteriales</taxon>
        <taxon>Flavobacteriaceae</taxon>
    </lineage>
</organism>
<keyword evidence="6" id="KW-1185">Reference proteome</keyword>
<protein>
    <submittedName>
        <fullName evidence="5">Family 16 glycosylhydrolase</fullName>
    </submittedName>
</protein>
<name>A0ABW5TE75_9FLAO</name>
<evidence type="ECO:0000313" key="5">
    <source>
        <dbReference type="EMBL" id="MFD2726381.1"/>
    </source>
</evidence>
<reference evidence="6" key="1">
    <citation type="journal article" date="2019" name="Int. J. Syst. Evol. Microbiol.">
        <title>The Global Catalogue of Microorganisms (GCM) 10K type strain sequencing project: providing services to taxonomists for standard genome sequencing and annotation.</title>
        <authorList>
            <consortium name="The Broad Institute Genomics Platform"/>
            <consortium name="The Broad Institute Genome Sequencing Center for Infectious Disease"/>
            <person name="Wu L."/>
            <person name="Ma J."/>
        </authorList>
    </citation>
    <scope>NUCLEOTIDE SEQUENCE [LARGE SCALE GENOMIC DNA]</scope>
    <source>
        <strain evidence="6">KCTC 42398</strain>
    </source>
</reference>
<dbReference type="Proteomes" id="UP001597476">
    <property type="component" value="Unassembled WGS sequence"/>
</dbReference>
<evidence type="ECO:0000256" key="1">
    <source>
        <dbReference type="ARBA" id="ARBA00006865"/>
    </source>
</evidence>
<evidence type="ECO:0000259" key="4">
    <source>
        <dbReference type="PROSITE" id="PS51762"/>
    </source>
</evidence>
<evidence type="ECO:0000313" key="6">
    <source>
        <dbReference type="Proteomes" id="UP001597476"/>
    </source>
</evidence>
<evidence type="ECO:0000256" key="2">
    <source>
        <dbReference type="ARBA" id="ARBA00022729"/>
    </source>
</evidence>